<sequence>MPLPTTAQEKYGLEFASKGIAQEYRTTLELFPGTAMDVKNEFSLTFDLSLTPNAPSYFGYVFRMVDNKDQNIDLVYDVHNQSFNLVTGNEFSGISFKADFDKICHQWQHVRLDFNINKRLIKLSLNGQTIDSAITALSPGHQLKIFFGVNHYKELTFFDLPPMRLKDIKIYQEDQLQYHWALNQTNGNTDTDLVNKKVAFINNPVWLAHTYHEWNKTRDFVIKGNASVAYDHRTGTLYINGSDSIYISNNNNLTTSKLARPRGLSSGNIAVFDEQTHQICNFLVDEKKVARYDSTHHTWDNVTNAESVTRYWHSNRFFSRYDSSIYIFGGYGDYHYKNEVQRAGKTWETLKVTGDHFTPRYMAALGANINGDSAYIIGGYGSLKGDQLLNPHNLYDLTLFDVKHKTFKKIYELPEPAQPFVFGNSMIIDTHQQCYYALTFANDRSQSSLQLIKGSLSKPVYTRLASSIPFRYFDVKSRAELFYDQQNEKLITVILFSENNTTRVQIYTILFPPSELTPHTVSEKNSYLWTPLACLLLGIVAFLSIIKRKKKVVVKPAFIAINVQEEIPVPEILPKPAILLFGDFTVIDKTGEDISKLFSPLLKELFLLLLLHSVTNKTGISSEKINEILWAGRSVKDAKNNRSVNMVKLKNILDKIGEYTLIKENGKWLLLFSEGTVDIDLQNFYHLLSNKDIEELVRITGRGIFLGETEYSWLDKFKSDISADIIPVLTQFLEDQAPDPGFIIAVCNCILHFDSLCEEAIMFKCRALVALRQHSTAKALYSNFTKEYQAIYGETFEKDYIAVLEQ</sequence>
<feature type="transmembrane region" description="Helical" evidence="1">
    <location>
        <begin position="527"/>
        <end position="546"/>
    </location>
</feature>
<comment type="caution">
    <text evidence="2">The sequence shown here is derived from an EMBL/GenBank/DDBJ whole genome shotgun (WGS) entry which is preliminary data.</text>
</comment>
<reference evidence="2 3" key="1">
    <citation type="submission" date="2019-12" db="EMBL/GenBank/DDBJ databases">
        <title>The draft genomic sequence of strain Chitinophaga oryziterrae JCM 16595.</title>
        <authorList>
            <person name="Zhang X."/>
        </authorList>
    </citation>
    <scope>NUCLEOTIDE SEQUENCE [LARGE SCALE GENOMIC DNA]</scope>
    <source>
        <strain evidence="2 3">JCM 16595</strain>
    </source>
</reference>
<dbReference type="Proteomes" id="UP000468388">
    <property type="component" value="Unassembled WGS sequence"/>
</dbReference>
<keyword evidence="1" id="KW-0472">Membrane</keyword>
<keyword evidence="1" id="KW-1133">Transmembrane helix</keyword>
<dbReference type="SUPFAM" id="SSF117281">
    <property type="entry name" value="Kelch motif"/>
    <property type="match status" value="1"/>
</dbReference>
<dbReference type="RefSeq" id="WP_157297735.1">
    <property type="nucleotide sequence ID" value="NZ_BAAAZB010000005.1"/>
</dbReference>
<dbReference type="AlphaFoldDB" id="A0A6N8J495"/>
<evidence type="ECO:0008006" key="4">
    <source>
        <dbReference type="Google" id="ProtNLM"/>
    </source>
</evidence>
<protein>
    <recommendedName>
        <fullName evidence="4">Galactose oxidase</fullName>
    </recommendedName>
</protein>
<dbReference type="Gene3D" id="2.120.10.80">
    <property type="entry name" value="Kelch-type beta propeller"/>
    <property type="match status" value="1"/>
</dbReference>
<dbReference type="PANTHER" id="PTHR35807:SF1">
    <property type="entry name" value="TRANSCRIPTIONAL REGULATOR REDD"/>
    <property type="match status" value="1"/>
</dbReference>
<evidence type="ECO:0000313" key="2">
    <source>
        <dbReference type="EMBL" id="MVT39029.1"/>
    </source>
</evidence>
<evidence type="ECO:0000256" key="1">
    <source>
        <dbReference type="SAM" id="Phobius"/>
    </source>
</evidence>
<dbReference type="GO" id="GO:0003677">
    <property type="term" value="F:DNA binding"/>
    <property type="evidence" value="ECO:0007669"/>
    <property type="project" value="TreeGrafter"/>
</dbReference>
<keyword evidence="3" id="KW-1185">Reference proteome</keyword>
<evidence type="ECO:0000313" key="3">
    <source>
        <dbReference type="Proteomes" id="UP000468388"/>
    </source>
</evidence>
<dbReference type="OrthoDB" id="1110630at2"/>
<proteinExistence type="predicted"/>
<name>A0A6N8J495_9BACT</name>
<dbReference type="EMBL" id="WRXO01000001">
    <property type="protein sequence ID" value="MVT39029.1"/>
    <property type="molecule type" value="Genomic_DNA"/>
</dbReference>
<dbReference type="InterPro" id="IPR015915">
    <property type="entry name" value="Kelch-typ_b-propeller"/>
</dbReference>
<organism evidence="2 3">
    <name type="scientific">Chitinophaga oryziterrae</name>
    <dbReference type="NCBI Taxonomy" id="1031224"/>
    <lineage>
        <taxon>Bacteria</taxon>
        <taxon>Pseudomonadati</taxon>
        <taxon>Bacteroidota</taxon>
        <taxon>Chitinophagia</taxon>
        <taxon>Chitinophagales</taxon>
        <taxon>Chitinophagaceae</taxon>
        <taxon>Chitinophaga</taxon>
    </lineage>
</organism>
<dbReference type="PANTHER" id="PTHR35807">
    <property type="entry name" value="TRANSCRIPTIONAL REGULATOR REDD-RELATED"/>
    <property type="match status" value="1"/>
</dbReference>
<accession>A0A6N8J495</accession>
<keyword evidence="1" id="KW-0812">Transmembrane</keyword>
<dbReference type="GO" id="GO:0006355">
    <property type="term" value="P:regulation of DNA-templated transcription"/>
    <property type="evidence" value="ECO:0007669"/>
    <property type="project" value="TreeGrafter"/>
</dbReference>
<gene>
    <name evidence="2" type="ORF">GO495_00410</name>
</gene>
<dbReference type="InterPro" id="IPR051677">
    <property type="entry name" value="AfsR-DnrI-RedD_regulator"/>
</dbReference>